<keyword evidence="5" id="KW-0812">Transmembrane</keyword>
<reference evidence="7 8" key="1">
    <citation type="journal article" date="2019" name="Mol. Ecol. Resour.">
        <title>Improving Illumina assemblies with Hi-C and long reads: an example with the North African dromedary.</title>
        <authorList>
            <person name="Elbers J.P."/>
            <person name="Rogers M.F."/>
            <person name="Perelman P.L."/>
            <person name="Proskuryakova A.A."/>
            <person name="Serdyukova N.A."/>
            <person name="Johnson W.E."/>
            <person name="Horin P."/>
            <person name="Corander J."/>
            <person name="Murphy D."/>
            <person name="Burger P.A."/>
        </authorList>
    </citation>
    <scope>NUCLEOTIDE SEQUENCE [LARGE SCALE GENOMIC DNA]</scope>
    <source>
        <strain evidence="7">Drom800</strain>
        <tissue evidence="7">Blood</tissue>
    </source>
</reference>
<dbReference type="EMBL" id="JWIN03000012">
    <property type="protein sequence ID" value="KAB1270587.1"/>
    <property type="molecule type" value="Genomic_DNA"/>
</dbReference>
<proteinExistence type="predicted"/>
<feature type="transmembrane region" description="Helical" evidence="5">
    <location>
        <begin position="6"/>
        <end position="27"/>
    </location>
</feature>
<dbReference type="SMART" id="SM00110">
    <property type="entry name" value="C1Q"/>
    <property type="match status" value="1"/>
</dbReference>
<dbReference type="Pfam" id="PF00386">
    <property type="entry name" value="C1q"/>
    <property type="match status" value="1"/>
</dbReference>
<keyword evidence="2" id="KW-0964">Secreted</keyword>
<evidence type="ECO:0000259" key="6">
    <source>
        <dbReference type="PROSITE" id="PS50871"/>
    </source>
</evidence>
<dbReference type="PANTHER" id="PTHR15427">
    <property type="entry name" value="EMILIN ELASTIN MICROFIBRIL INTERFACE-LOCATED PROTEIN ELASTIN MICROFIBRIL INTERFACER"/>
    <property type="match status" value="1"/>
</dbReference>
<feature type="compositionally biased region" description="Low complexity" evidence="4">
    <location>
        <begin position="50"/>
        <end position="62"/>
    </location>
</feature>
<dbReference type="InterPro" id="IPR050392">
    <property type="entry name" value="Collagen/C1q_domain"/>
</dbReference>
<accession>A0A5N4DHM5</accession>
<feature type="region of interest" description="Disordered" evidence="4">
    <location>
        <begin position="34"/>
        <end position="73"/>
    </location>
</feature>
<name>A0A5N4DHM5_CAMDR</name>
<evidence type="ECO:0000256" key="2">
    <source>
        <dbReference type="ARBA" id="ARBA00022525"/>
    </source>
</evidence>
<evidence type="ECO:0000256" key="1">
    <source>
        <dbReference type="ARBA" id="ARBA00004613"/>
    </source>
</evidence>
<dbReference type="PRINTS" id="PR00007">
    <property type="entry name" value="COMPLEMNTC1Q"/>
</dbReference>
<gene>
    <name evidence="7" type="ORF">Cadr_000017345</name>
</gene>
<organism evidence="7 8">
    <name type="scientific">Camelus dromedarius</name>
    <name type="common">Dromedary</name>
    <name type="synonym">Arabian camel</name>
    <dbReference type="NCBI Taxonomy" id="9838"/>
    <lineage>
        <taxon>Eukaryota</taxon>
        <taxon>Metazoa</taxon>
        <taxon>Chordata</taxon>
        <taxon>Craniata</taxon>
        <taxon>Vertebrata</taxon>
        <taxon>Euteleostomi</taxon>
        <taxon>Mammalia</taxon>
        <taxon>Eutheria</taxon>
        <taxon>Laurasiatheria</taxon>
        <taxon>Artiodactyla</taxon>
        <taxon>Tylopoda</taxon>
        <taxon>Camelidae</taxon>
        <taxon>Camelus</taxon>
    </lineage>
</organism>
<dbReference type="Proteomes" id="UP000299084">
    <property type="component" value="Unassembled WGS sequence"/>
</dbReference>
<dbReference type="GO" id="GO:0005581">
    <property type="term" value="C:collagen trimer"/>
    <property type="evidence" value="ECO:0007669"/>
    <property type="project" value="UniProtKB-KW"/>
</dbReference>
<evidence type="ECO:0000313" key="8">
    <source>
        <dbReference type="Proteomes" id="UP000299084"/>
    </source>
</evidence>
<keyword evidence="5" id="KW-1133">Transmembrane helix</keyword>
<keyword evidence="5" id="KW-0472">Membrane</keyword>
<dbReference type="PROSITE" id="PS50871">
    <property type="entry name" value="C1Q"/>
    <property type="match status" value="1"/>
</dbReference>
<evidence type="ECO:0000256" key="4">
    <source>
        <dbReference type="SAM" id="MobiDB-lite"/>
    </source>
</evidence>
<comment type="subcellular location">
    <subcellularLocation>
        <location evidence="1">Secreted</location>
    </subcellularLocation>
</comment>
<evidence type="ECO:0000256" key="5">
    <source>
        <dbReference type="SAM" id="Phobius"/>
    </source>
</evidence>
<keyword evidence="8" id="KW-1185">Reference proteome</keyword>
<dbReference type="SUPFAM" id="SSF49842">
    <property type="entry name" value="TNF-like"/>
    <property type="match status" value="1"/>
</dbReference>
<feature type="domain" description="C1q" evidence="6">
    <location>
        <begin position="82"/>
        <end position="212"/>
    </location>
</feature>
<dbReference type="PROSITE" id="PS51257">
    <property type="entry name" value="PROKAR_LIPOPROTEIN"/>
    <property type="match status" value="1"/>
</dbReference>
<dbReference type="GO" id="GO:0005576">
    <property type="term" value="C:extracellular region"/>
    <property type="evidence" value="ECO:0007669"/>
    <property type="project" value="UniProtKB-SubCell"/>
</dbReference>
<keyword evidence="3" id="KW-0176">Collagen</keyword>
<dbReference type="InterPro" id="IPR008983">
    <property type="entry name" value="Tumour_necrosis_fac-like_dom"/>
</dbReference>
<dbReference type="AlphaFoldDB" id="A0A5N4DHM5"/>
<dbReference type="PANTHER" id="PTHR15427:SF35">
    <property type="entry name" value="PROTEIN HP-25 HOMOLOG 1"/>
    <property type="match status" value="1"/>
</dbReference>
<comment type="caution">
    <text evidence="7">The sequence shown here is derived from an EMBL/GenBank/DDBJ whole genome shotgun (WGS) entry which is preliminary data.</text>
</comment>
<dbReference type="InterPro" id="IPR001073">
    <property type="entry name" value="C1q_dom"/>
</dbReference>
<evidence type="ECO:0000313" key="7">
    <source>
        <dbReference type="EMBL" id="KAB1270587.1"/>
    </source>
</evidence>
<evidence type="ECO:0000256" key="3">
    <source>
        <dbReference type="ARBA" id="ARBA00023119"/>
    </source>
</evidence>
<protein>
    <submittedName>
        <fullName evidence="7">Protein HP-25-like protein 1</fullName>
    </submittedName>
</protein>
<dbReference type="Gene3D" id="2.60.120.40">
    <property type="match status" value="1"/>
</dbReference>
<sequence length="212" mass="22388">MPGEKGSALSMSIVGCWILALFVPLFVANVKSSKDGQPCEPHGPPGPQGPRGLPGPIGLPGLPGVPGPRGKTGLPGEVEKCPSLPQSAFSVKLNGSFPGPSQPIVFQEALYNHPGHFDLATGVFTCHVPGVYHFGFDIALSQNVVKVGLLRNATQIRDKQAEAKDGHEHASGSSILQLEKGDRVWLESMLDKEESGKGTIQTVFYGFLINGN</sequence>
<dbReference type="OrthoDB" id="8044756at2759"/>